<evidence type="ECO:0000313" key="3">
    <source>
        <dbReference type="Proteomes" id="UP000265520"/>
    </source>
</evidence>
<keyword evidence="3" id="KW-1185">Reference proteome</keyword>
<organism evidence="2 3">
    <name type="scientific">Trifolium medium</name>
    <dbReference type="NCBI Taxonomy" id="97028"/>
    <lineage>
        <taxon>Eukaryota</taxon>
        <taxon>Viridiplantae</taxon>
        <taxon>Streptophyta</taxon>
        <taxon>Embryophyta</taxon>
        <taxon>Tracheophyta</taxon>
        <taxon>Spermatophyta</taxon>
        <taxon>Magnoliopsida</taxon>
        <taxon>eudicotyledons</taxon>
        <taxon>Gunneridae</taxon>
        <taxon>Pentapetalae</taxon>
        <taxon>rosids</taxon>
        <taxon>fabids</taxon>
        <taxon>Fabales</taxon>
        <taxon>Fabaceae</taxon>
        <taxon>Papilionoideae</taxon>
        <taxon>50 kb inversion clade</taxon>
        <taxon>NPAAA clade</taxon>
        <taxon>Hologalegina</taxon>
        <taxon>IRL clade</taxon>
        <taxon>Trifolieae</taxon>
        <taxon>Trifolium</taxon>
    </lineage>
</organism>
<feature type="region of interest" description="Disordered" evidence="1">
    <location>
        <begin position="33"/>
        <end position="54"/>
    </location>
</feature>
<reference evidence="2 3" key="1">
    <citation type="journal article" date="2018" name="Front. Plant Sci.">
        <title>Red Clover (Trifolium pratense) and Zigzag Clover (T. medium) - A Picture of Genomic Similarities and Differences.</title>
        <authorList>
            <person name="Dluhosova J."/>
            <person name="Istvanek J."/>
            <person name="Nedelnik J."/>
            <person name="Repkova J."/>
        </authorList>
    </citation>
    <scope>NUCLEOTIDE SEQUENCE [LARGE SCALE GENOMIC DNA]</scope>
    <source>
        <strain evidence="3">cv. 10/8</strain>
        <tissue evidence="2">Leaf</tissue>
    </source>
</reference>
<dbReference type="Proteomes" id="UP000265520">
    <property type="component" value="Unassembled WGS sequence"/>
</dbReference>
<comment type="caution">
    <text evidence="2">The sequence shown here is derived from an EMBL/GenBank/DDBJ whole genome shotgun (WGS) entry which is preliminary data.</text>
</comment>
<feature type="non-terminal residue" evidence="2">
    <location>
        <position position="1"/>
    </location>
</feature>
<evidence type="ECO:0000313" key="2">
    <source>
        <dbReference type="EMBL" id="MCI81290.1"/>
    </source>
</evidence>
<accession>A0A392V4E1</accession>
<dbReference type="AlphaFoldDB" id="A0A392V4E1"/>
<proteinExistence type="predicted"/>
<sequence length="54" mass="6036">VWVTSAVRRITHGYLEGSGHKWLESLSGDLMRKSKREGEGGRRRLGELRKKGGG</sequence>
<dbReference type="EMBL" id="LXQA011015539">
    <property type="protein sequence ID" value="MCI81290.1"/>
    <property type="molecule type" value="Genomic_DNA"/>
</dbReference>
<evidence type="ECO:0000256" key="1">
    <source>
        <dbReference type="SAM" id="MobiDB-lite"/>
    </source>
</evidence>
<name>A0A392V4E1_9FABA</name>
<protein>
    <submittedName>
        <fullName evidence="2">Uncharacterized protein</fullName>
    </submittedName>
</protein>